<dbReference type="EMBL" id="JRPN01000021">
    <property type="protein sequence ID" value="KGT76065.1"/>
    <property type="molecule type" value="Genomic_DNA"/>
</dbReference>
<reference evidence="1 2" key="1">
    <citation type="submission" date="2014-09" db="EMBL/GenBank/DDBJ databases">
        <title>Draft genome of Bradyrhizobium japonicum Is-34.</title>
        <authorList>
            <person name="Tsurumaru H."/>
            <person name="Yamakawa T."/>
            <person name="Hashimoto S."/>
            <person name="Okizaki K."/>
            <person name="Kanesaki Y."/>
            <person name="Yoshikawa H."/>
            <person name="Yajima S."/>
        </authorList>
    </citation>
    <scope>NUCLEOTIDE SEQUENCE [LARGE SCALE GENOMIC DNA]</scope>
    <source>
        <strain evidence="1 2">Is-34</strain>
    </source>
</reference>
<sequence length="193" mass="21233">MISLKAFGPALAEAFSTTPSAIYERQRALVRLGLLPAPIGRGRGNGLPASAEAVAMIIIAMMVTDNLSEMDDRVRRMAAAEHRRLQKRGIPKPRCALTGERDFKSALMALLRMTEIPTHLTVEVSRNYLQSVIRWVDEGVSCESRFVGGSVGKVSYFTVQAFLGNGALEWIGRSLRHANDQQLAPHDAIEEML</sequence>
<protein>
    <submittedName>
        <fullName evidence="1">Uncharacterized protein</fullName>
    </submittedName>
</protein>
<proteinExistence type="predicted"/>
<organism evidence="1 2">
    <name type="scientific">Bradyrhizobium japonicum</name>
    <dbReference type="NCBI Taxonomy" id="375"/>
    <lineage>
        <taxon>Bacteria</taxon>
        <taxon>Pseudomonadati</taxon>
        <taxon>Pseudomonadota</taxon>
        <taxon>Alphaproteobacteria</taxon>
        <taxon>Hyphomicrobiales</taxon>
        <taxon>Nitrobacteraceae</taxon>
        <taxon>Bradyrhizobium</taxon>
    </lineage>
</organism>
<dbReference type="AlphaFoldDB" id="A0A0A3XNW4"/>
<dbReference type="Proteomes" id="UP000030377">
    <property type="component" value="Unassembled WGS sequence"/>
</dbReference>
<name>A0A0A3XNW4_BRAJP</name>
<evidence type="ECO:0000313" key="2">
    <source>
        <dbReference type="Proteomes" id="UP000030377"/>
    </source>
</evidence>
<accession>A0A0A3XNW4</accession>
<evidence type="ECO:0000313" key="1">
    <source>
        <dbReference type="EMBL" id="KGT76065.1"/>
    </source>
</evidence>
<gene>
    <name evidence="1" type="ORF">MA20_29995</name>
</gene>
<comment type="caution">
    <text evidence="1">The sequence shown here is derived from an EMBL/GenBank/DDBJ whole genome shotgun (WGS) entry which is preliminary data.</text>
</comment>
<dbReference type="RefSeq" id="WP_041958176.1">
    <property type="nucleotide sequence ID" value="NZ_JRPN01000021.1"/>
</dbReference>